<evidence type="ECO:0000313" key="2">
    <source>
        <dbReference type="EMBL" id="NIC05013.1"/>
    </source>
</evidence>
<dbReference type="InterPro" id="IPR055036">
    <property type="entry name" value="SNaCT5"/>
</dbReference>
<name>A0ABX0PPG1_9GAMM</name>
<accession>A0ABX0PPG1</accession>
<organism evidence="2 3">
    <name type="scientific">Billgrantia bachuensis</name>
    <dbReference type="NCBI Taxonomy" id="2717286"/>
    <lineage>
        <taxon>Bacteria</taxon>
        <taxon>Pseudomonadati</taxon>
        <taxon>Pseudomonadota</taxon>
        <taxon>Gammaproteobacteria</taxon>
        <taxon>Oceanospirillales</taxon>
        <taxon>Halomonadaceae</taxon>
        <taxon>Billgrantia</taxon>
    </lineage>
</organism>
<reference evidence="2 3" key="1">
    <citation type="submission" date="2020-03" db="EMBL/GenBank/DDBJ databases">
        <title>Identification of Halomonas strains.</title>
        <authorList>
            <person name="Xiao Z."/>
            <person name="Dong F."/>
            <person name="Wang Z."/>
            <person name="Zhao J.-Y."/>
        </authorList>
    </citation>
    <scope>NUCLEOTIDE SEQUENCE [LARGE SCALE GENOMIC DNA]</scope>
    <source>
        <strain evidence="2 3">DX6</strain>
    </source>
</reference>
<protein>
    <recommendedName>
        <fullName evidence="1">Short NACHT-associated C-terminal domain-containing protein</fullName>
    </recommendedName>
</protein>
<dbReference type="Gene3D" id="3.40.50.300">
    <property type="entry name" value="P-loop containing nucleotide triphosphate hydrolases"/>
    <property type="match status" value="1"/>
</dbReference>
<feature type="domain" description="Short NACHT-associated C-terminal" evidence="1">
    <location>
        <begin position="445"/>
        <end position="636"/>
    </location>
</feature>
<dbReference type="Proteomes" id="UP001318321">
    <property type="component" value="Unassembled WGS sequence"/>
</dbReference>
<gene>
    <name evidence="2" type="ORF">HBJ55_06200</name>
</gene>
<dbReference type="RefSeq" id="WP_167112100.1">
    <property type="nucleotide sequence ID" value="NZ_JAAQTO010000013.1"/>
</dbReference>
<dbReference type="PANTHER" id="PTHR46844:SF1">
    <property type="entry name" value="SLR5058 PROTEIN"/>
    <property type="match status" value="1"/>
</dbReference>
<evidence type="ECO:0000259" key="1">
    <source>
        <dbReference type="Pfam" id="PF22711"/>
    </source>
</evidence>
<dbReference type="EMBL" id="JAAQTO010000013">
    <property type="protein sequence ID" value="NIC05013.1"/>
    <property type="molecule type" value="Genomic_DNA"/>
</dbReference>
<dbReference type="Pfam" id="PF22711">
    <property type="entry name" value="SNaCT5"/>
    <property type="match status" value="1"/>
</dbReference>
<dbReference type="InterPro" id="IPR027417">
    <property type="entry name" value="P-loop_NTPase"/>
</dbReference>
<proteinExistence type="predicted"/>
<sequence>MLGTILFDNAVKLATPIAQRLVRDKLLPLTEGKIASLFENKAAIKKFEKKSVKYIAKLAGQCSTLNTIAFQNEPKSLNELYIPLTLTDGSEGGELVVDEDLDICDCHDHVLINDTAGMGKSTISKRLVLNIINKGEYIPVFIEMRKLENRPIEEQVAEYLGVIAKDKVELLRELPLLYVFDGMDEISHDIKKELVGYLKGFVEKVSESKILITSRQETFLAEFYGFKHYSIRPLVVEEAYSLIERYDPSGEVSNKLIEGVKRSQGSGIREFLSTPLYVSLLFCSYRHKTVIPQKRHLFYSQVYDALFESHDLSKEVGYVRQKHSKLDSAEFHAILRRLGFWCLKNNGKIEFQRDELEIVVGDLLSKVSGVSASAPSFVKDLTSTVPLFVKEGTSIRWSHKSLMEYFASMFICNDAKLQQQKILMSFYKGSRWTSYANIFELCADIDYSSFRSSVVKNMLEAYIEYHGACYNNITNSRIKKSEIEERISLTFSFNMAFRILEKDGARFGWLGDEVVSKDAKALIEKKGNKFSEIMLHITSRPIHCCVASGREKLIMEIVHKKAPEIFVKGSKKHFEKVKDADNSSLKTGRAYLVNDDPKNAINNSANFSLVNSILWFVSEAALDKSSVEKEIELIKEDESDGIDSLLEGLV</sequence>
<evidence type="ECO:0000313" key="3">
    <source>
        <dbReference type="Proteomes" id="UP001318321"/>
    </source>
</evidence>
<dbReference type="PANTHER" id="PTHR46844">
    <property type="entry name" value="SLR5058 PROTEIN"/>
    <property type="match status" value="1"/>
</dbReference>
<dbReference type="SUPFAM" id="SSF52540">
    <property type="entry name" value="P-loop containing nucleoside triphosphate hydrolases"/>
    <property type="match status" value="1"/>
</dbReference>
<keyword evidence="3" id="KW-1185">Reference proteome</keyword>
<comment type="caution">
    <text evidence="2">The sequence shown here is derived from an EMBL/GenBank/DDBJ whole genome shotgun (WGS) entry which is preliminary data.</text>
</comment>